<feature type="compositionally biased region" description="Basic and acidic residues" evidence="1">
    <location>
        <begin position="68"/>
        <end position="77"/>
    </location>
</feature>
<proteinExistence type="predicted"/>
<evidence type="ECO:0000313" key="2">
    <source>
        <dbReference type="EMBL" id="GBP82267.1"/>
    </source>
</evidence>
<evidence type="ECO:0000256" key="1">
    <source>
        <dbReference type="SAM" id="MobiDB-lite"/>
    </source>
</evidence>
<dbReference type="AlphaFoldDB" id="A0A4C1Z6J2"/>
<feature type="region of interest" description="Disordered" evidence="1">
    <location>
        <begin position="19"/>
        <end position="90"/>
    </location>
</feature>
<accession>A0A4C1Z6J2</accession>
<evidence type="ECO:0000313" key="3">
    <source>
        <dbReference type="Proteomes" id="UP000299102"/>
    </source>
</evidence>
<dbReference type="Proteomes" id="UP000299102">
    <property type="component" value="Unassembled WGS sequence"/>
</dbReference>
<dbReference type="EMBL" id="BGZK01001556">
    <property type="protein sequence ID" value="GBP82267.1"/>
    <property type="molecule type" value="Genomic_DNA"/>
</dbReference>
<protein>
    <submittedName>
        <fullName evidence="2">Uncharacterized protein</fullName>
    </submittedName>
</protein>
<gene>
    <name evidence="2" type="ORF">EVAR_103450_1</name>
</gene>
<sequence>MAKERPYFARRRFLRKKRRDYGAARSKISQSHAGGDFASALRSKAADRTDTLLLSGQCKKKSRNNPKPAEDPMRMSEKSPANARVIANAF</sequence>
<comment type="caution">
    <text evidence="2">The sequence shown here is derived from an EMBL/GenBank/DDBJ whole genome shotgun (WGS) entry which is preliminary data.</text>
</comment>
<keyword evidence="3" id="KW-1185">Reference proteome</keyword>
<name>A0A4C1Z6J2_EUMVA</name>
<organism evidence="2 3">
    <name type="scientific">Eumeta variegata</name>
    <name type="common">Bagworm moth</name>
    <name type="synonym">Eumeta japonica</name>
    <dbReference type="NCBI Taxonomy" id="151549"/>
    <lineage>
        <taxon>Eukaryota</taxon>
        <taxon>Metazoa</taxon>
        <taxon>Ecdysozoa</taxon>
        <taxon>Arthropoda</taxon>
        <taxon>Hexapoda</taxon>
        <taxon>Insecta</taxon>
        <taxon>Pterygota</taxon>
        <taxon>Neoptera</taxon>
        <taxon>Endopterygota</taxon>
        <taxon>Lepidoptera</taxon>
        <taxon>Glossata</taxon>
        <taxon>Ditrysia</taxon>
        <taxon>Tineoidea</taxon>
        <taxon>Psychidae</taxon>
        <taxon>Oiketicinae</taxon>
        <taxon>Eumeta</taxon>
    </lineage>
</organism>
<reference evidence="2 3" key="1">
    <citation type="journal article" date="2019" name="Commun. Biol.">
        <title>The bagworm genome reveals a unique fibroin gene that provides high tensile strength.</title>
        <authorList>
            <person name="Kono N."/>
            <person name="Nakamura H."/>
            <person name="Ohtoshi R."/>
            <person name="Tomita M."/>
            <person name="Numata K."/>
            <person name="Arakawa K."/>
        </authorList>
    </citation>
    <scope>NUCLEOTIDE SEQUENCE [LARGE SCALE GENOMIC DNA]</scope>
</reference>